<evidence type="ECO:0000313" key="1">
    <source>
        <dbReference type="EMBL" id="XHV10672.1"/>
    </source>
</evidence>
<name>A0AB74UMN6_9VIRU</name>
<gene>
    <name evidence="1" type="ORF">BL57_200c</name>
</gene>
<proteinExistence type="predicted"/>
<protein>
    <submittedName>
        <fullName evidence="1">Uncharacterized protein</fullName>
    </submittedName>
</protein>
<organism evidence="1">
    <name type="scientific">Caulobacter phage BL57</name>
    <dbReference type="NCBI Taxonomy" id="3348355"/>
    <lineage>
        <taxon>Viruses</taxon>
    </lineage>
</organism>
<accession>A0AB74UMN6</accession>
<sequence>MLHQFPSGAIAKQRNTYRAALDDTRDAMIKAEALLPPDSAAARILQIQITAVDEVLTPSEEHGQKS</sequence>
<reference evidence="1" key="1">
    <citation type="submission" date="2024-10" db="EMBL/GenBank/DDBJ databases">
        <title>Genetic diversity among independent isolates of the Dolichocephalovirinae subfamily.</title>
        <authorList>
            <person name="Ely B."/>
            <person name="Thomas Q."/>
            <person name="Mohammadi T."/>
        </authorList>
    </citation>
    <scope>NUCLEOTIDE SEQUENCE</scope>
</reference>
<dbReference type="EMBL" id="PQ287320">
    <property type="protein sequence ID" value="XHV10672.1"/>
    <property type="molecule type" value="Genomic_DNA"/>
</dbReference>